<gene>
    <name evidence="1" type="ORF">M438DRAFT_345282</name>
</gene>
<dbReference type="RefSeq" id="XP_029761287.1">
    <property type="nucleotide sequence ID" value="XM_029905417.1"/>
</dbReference>
<sequence length="141" mass="15871">MAPPLVLVMLGIKDFEVDVDELDFVEGMLDETFEEEGELAIFDEELLLEEVEETLPRVAVIELFVLEVLAVEVLAVAELFTDDDVFLLLVLDDLVDDVFLLLVLDDLADDFTEDEVVLTADDLVLDVLDAELRMHLQAFVT</sequence>
<keyword evidence="2" id="KW-1185">Reference proteome</keyword>
<evidence type="ECO:0000313" key="2">
    <source>
        <dbReference type="Proteomes" id="UP000030706"/>
    </source>
</evidence>
<name>A0A074XHY1_AURPU</name>
<accession>A0A074XHY1</accession>
<reference evidence="1 2" key="1">
    <citation type="journal article" date="2014" name="BMC Genomics">
        <title>Genome sequencing of four Aureobasidium pullulans varieties: biotechnological potential, stress tolerance, and description of new species.</title>
        <authorList>
            <person name="Gostin Ar C."/>
            <person name="Ohm R.A."/>
            <person name="Kogej T."/>
            <person name="Sonjak S."/>
            <person name="Turk M."/>
            <person name="Zajc J."/>
            <person name="Zalar P."/>
            <person name="Grube M."/>
            <person name="Sun H."/>
            <person name="Han J."/>
            <person name="Sharma A."/>
            <person name="Chiniquy J."/>
            <person name="Ngan C.Y."/>
            <person name="Lipzen A."/>
            <person name="Barry K."/>
            <person name="Grigoriev I.V."/>
            <person name="Gunde-Cimerman N."/>
        </authorList>
    </citation>
    <scope>NUCLEOTIDE SEQUENCE [LARGE SCALE GENOMIC DNA]</scope>
    <source>
        <strain evidence="1 2">EXF-150</strain>
    </source>
</reference>
<protein>
    <submittedName>
        <fullName evidence="1">Uncharacterized protein</fullName>
    </submittedName>
</protein>
<evidence type="ECO:0000313" key="1">
    <source>
        <dbReference type="EMBL" id="KEQ85100.1"/>
    </source>
</evidence>
<dbReference type="Proteomes" id="UP000030706">
    <property type="component" value="Unassembled WGS sequence"/>
</dbReference>
<dbReference type="AlphaFoldDB" id="A0A074XHY1"/>
<dbReference type="EMBL" id="KL584981">
    <property type="protein sequence ID" value="KEQ85100.1"/>
    <property type="molecule type" value="Genomic_DNA"/>
</dbReference>
<dbReference type="GeneID" id="40747723"/>
<proteinExistence type="predicted"/>
<organism evidence="1 2">
    <name type="scientific">Aureobasidium pullulans EXF-150</name>
    <dbReference type="NCBI Taxonomy" id="1043002"/>
    <lineage>
        <taxon>Eukaryota</taxon>
        <taxon>Fungi</taxon>
        <taxon>Dikarya</taxon>
        <taxon>Ascomycota</taxon>
        <taxon>Pezizomycotina</taxon>
        <taxon>Dothideomycetes</taxon>
        <taxon>Dothideomycetidae</taxon>
        <taxon>Dothideales</taxon>
        <taxon>Saccotheciaceae</taxon>
        <taxon>Aureobasidium</taxon>
    </lineage>
</organism>
<dbReference type="HOGENOM" id="CLU_1824941_0_0_1"/>